<dbReference type="InterPro" id="IPR027417">
    <property type="entry name" value="P-loop_NTPase"/>
</dbReference>
<accession>A0A6P8E331</accession>
<evidence type="ECO:0000313" key="7">
    <source>
        <dbReference type="Proteomes" id="UP000515151"/>
    </source>
</evidence>
<protein>
    <submittedName>
        <fullName evidence="8">Inactive disease susceptibility protein LOV1</fullName>
    </submittedName>
</protein>
<dbReference type="SUPFAM" id="SSF52540">
    <property type="entry name" value="P-loop containing nucleoside triphosphate hydrolases"/>
    <property type="match status" value="1"/>
</dbReference>
<feature type="region of interest" description="Disordered" evidence="3">
    <location>
        <begin position="676"/>
        <end position="702"/>
    </location>
</feature>
<dbReference type="RefSeq" id="XP_031399866.1">
    <property type="nucleotide sequence ID" value="XM_031544006.1"/>
</dbReference>
<dbReference type="OrthoDB" id="611536at2759"/>
<keyword evidence="1" id="KW-0677">Repeat</keyword>
<dbReference type="Gene3D" id="3.40.50.300">
    <property type="entry name" value="P-loop containing nucleotide triphosphate hydrolases"/>
    <property type="match status" value="1"/>
</dbReference>
<evidence type="ECO:0000256" key="1">
    <source>
        <dbReference type="ARBA" id="ARBA00022737"/>
    </source>
</evidence>
<dbReference type="Gene3D" id="1.10.10.10">
    <property type="entry name" value="Winged helix-like DNA-binding domain superfamily/Winged helix DNA-binding domain"/>
    <property type="match status" value="1"/>
</dbReference>
<evidence type="ECO:0000259" key="6">
    <source>
        <dbReference type="Pfam" id="PF23598"/>
    </source>
</evidence>
<evidence type="ECO:0000259" key="4">
    <source>
        <dbReference type="Pfam" id="PF00931"/>
    </source>
</evidence>
<dbReference type="Proteomes" id="UP000515151">
    <property type="component" value="Chromosome 6"/>
</dbReference>
<feature type="domain" description="Disease resistance R13L4/SHOC-2-like LRR" evidence="6">
    <location>
        <begin position="482"/>
        <end position="635"/>
    </location>
</feature>
<reference evidence="7" key="1">
    <citation type="journal article" date="2020" name="Plant Biotechnol. J.">
        <title>The pomegranate (Punica granatum L.) draft genome dissects genetic divergence between soft- and hard-seeded cultivars.</title>
        <authorList>
            <person name="Luo X."/>
            <person name="Li H."/>
            <person name="Wu Z."/>
            <person name="Yao W."/>
            <person name="Zhao P."/>
            <person name="Cao D."/>
            <person name="Yu H."/>
            <person name="Li K."/>
            <person name="Poudel K."/>
            <person name="Zhao D."/>
            <person name="Zhang F."/>
            <person name="Xia X."/>
            <person name="Chen L."/>
            <person name="Wang Q."/>
            <person name="Jing D."/>
            <person name="Cao S."/>
        </authorList>
    </citation>
    <scope>NUCLEOTIDE SEQUENCE [LARGE SCALE GENOMIC DNA]</scope>
    <source>
        <strain evidence="7">cv. Tunisia</strain>
    </source>
</reference>
<dbReference type="AlphaFoldDB" id="A0A6P8E331"/>
<dbReference type="PRINTS" id="PR00364">
    <property type="entry name" value="DISEASERSIST"/>
</dbReference>
<organism evidence="7 8">
    <name type="scientific">Punica granatum</name>
    <name type="common">Pomegranate</name>
    <dbReference type="NCBI Taxonomy" id="22663"/>
    <lineage>
        <taxon>Eukaryota</taxon>
        <taxon>Viridiplantae</taxon>
        <taxon>Streptophyta</taxon>
        <taxon>Embryophyta</taxon>
        <taxon>Tracheophyta</taxon>
        <taxon>Spermatophyta</taxon>
        <taxon>Magnoliopsida</taxon>
        <taxon>eudicotyledons</taxon>
        <taxon>Gunneridae</taxon>
        <taxon>Pentapetalae</taxon>
        <taxon>rosids</taxon>
        <taxon>malvids</taxon>
        <taxon>Myrtales</taxon>
        <taxon>Lythraceae</taxon>
        <taxon>Punica</taxon>
    </lineage>
</organism>
<keyword evidence="7" id="KW-1185">Reference proteome</keyword>
<evidence type="ECO:0000259" key="5">
    <source>
        <dbReference type="Pfam" id="PF23559"/>
    </source>
</evidence>
<dbReference type="Gene3D" id="3.80.10.10">
    <property type="entry name" value="Ribonuclease Inhibitor"/>
    <property type="match status" value="2"/>
</dbReference>
<dbReference type="PANTHER" id="PTHR23155:SF955">
    <property type="entry name" value="AAA+ ATPASE DOMAIN-CONTAINING PROTEIN"/>
    <property type="match status" value="1"/>
</dbReference>
<dbReference type="InterPro" id="IPR032675">
    <property type="entry name" value="LRR_dom_sf"/>
</dbReference>
<dbReference type="Pfam" id="PF23598">
    <property type="entry name" value="LRR_14"/>
    <property type="match status" value="1"/>
</dbReference>
<dbReference type="InterPro" id="IPR058922">
    <property type="entry name" value="WHD_DRP"/>
</dbReference>
<dbReference type="Pfam" id="PF00931">
    <property type="entry name" value="NB-ARC"/>
    <property type="match status" value="1"/>
</dbReference>
<evidence type="ECO:0000313" key="8">
    <source>
        <dbReference type="RefSeq" id="XP_031399866.1"/>
    </source>
</evidence>
<dbReference type="InterPro" id="IPR055414">
    <property type="entry name" value="LRR_R13L4/SHOC2-like"/>
</dbReference>
<dbReference type="GeneID" id="116210183"/>
<dbReference type="PANTHER" id="PTHR23155">
    <property type="entry name" value="DISEASE RESISTANCE PROTEIN RP"/>
    <property type="match status" value="1"/>
</dbReference>
<feature type="domain" description="NB-ARC" evidence="4">
    <location>
        <begin position="146"/>
        <end position="271"/>
    </location>
</feature>
<name>A0A6P8E331_PUNGR</name>
<dbReference type="GO" id="GO:0043531">
    <property type="term" value="F:ADP binding"/>
    <property type="evidence" value="ECO:0007669"/>
    <property type="project" value="InterPro"/>
</dbReference>
<dbReference type="InterPro" id="IPR044974">
    <property type="entry name" value="Disease_R_plants"/>
</dbReference>
<sequence>MATQLQAPHCPQCDQVRTFLLCKKVLNLHDRERDRVLGKLRRELGGENVQIRYSSSLCRMDKEVDGLLGGRKEKSFALRCHLVHRSANGEDHWIDGFMDFTNIDEDISEICRWDWEIQNQLLPRQILDRNSLVEELVGGNNGNDVQDNYQQVVVCGHGGSGRTMVVRAVYEHVQIKHHFDRRAWVSVPANFITNEVLRDLLVQLSPSGLKLDFTNSAKEEEELLGEELTKLLSGPGRYLIIMDDVKARDNAWKALTRYLHGTGGNRILINTGEVDPSTTLWAKTYDLGPLPWEVSLRAALCSNSASPGNSNSSIETLFWSCPRLSLQLKACFLYLFLFPRGFEISVRRALCLWVSEGFLDCKKVVQNNHPPPEPEDLARICFNKLFRAKLIEVIKWKLDGSPKTCRVPLFVHDNFYETSKNLFTVCQHEDDHQHLVRFVKYQDNASASHTNDQQLQDDLRSYICLSLKARGKTTKEIRVLDSMILRSRFALLKVLDLEGVYKPQLPDSMGKLTLLRLLGLRSTLIDSLPRSISELPNLETLDLKNTDVISIPSPIYNSGKLRHLYMKEVQIDSLCHKKISSNLRTLTGLCIGEGRSSPSGLERMNKLEKLKLRYHPTSVGGAAALVSQNTLLQSLRLSSTDPSDPYDCHEELNLSSHTNLQKLYLLTKLRLSEPETETLADQPAAAQNQPAVYSPEVESAAKPAEQLAFPGNQPDVQSELELTGSPLHAIPGNQPETVPEIGPAEQVQSGFPGLQVEPVAQPAEQLGNQPDVQLGIDPTRQPQHAGELVVVLSSSIRQLTLSKSCLDEDSMGLLGRALPKLAVLRLFAESYTGSKMRCTGFPELRILKLWKLKNLEEVIVESGDMSNLHEMEIRECPMMKKFSGVQRLGMLKELTLTNVLEDLVKDVERNLDNQNTYCRKNNGNAAFLIEDS</sequence>
<dbReference type="InterPro" id="IPR036388">
    <property type="entry name" value="WH-like_DNA-bd_sf"/>
</dbReference>
<proteinExistence type="predicted"/>
<reference evidence="8" key="2">
    <citation type="submission" date="2025-08" db="UniProtKB">
        <authorList>
            <consortium name="RefSeq"/>
        </authorList>
    </citation>
    <scope>IDENTIFICATION</scope>
    <source>
        <tissue evidence="8">Leaf</tissue>
    </source>
</reference>
<dbReference type="GO" id="GO:0098542">
    <property type="term" value="P:defense response to other organism"/>
    <property type="evidence" value="ECO:0007669"/>
    <property type="project" value="TreeGrafter"/>
</dbReference>
<gene>
    <name evidence="8" type="primary">LOC116210183</name>
</gene>
<evidence type="ECO:0000256" key="2">
    <source>
        <dbReference type="ARBA" id="ARBA00022821"/>
    </source>
</evidence>
<keyword evidence="2" id="KW-0611">Plant defense</keyword>
<dbReference type="SUPFAM" id="SSF52058">
    <property type="entry name" value="L domain-like"/>
    <property type="match status" value="1"/>
</dbReference>
<dbReference type="Pfam" id="PF23559">
    <property type="entry name" value="WHD_DRP"/>
    <property type="match status" value="1"/>
</dbReference>
<dbReference type="InterPro" id="IPR002182">
    <property type="entry name" value="NB-ARC"/>
</dbReference>
<evidence type="ECO:0000256" key="3">
    <source>
        <dbReference type="SAM" id="MobiDB-lite"/>
    </source>
</evidence>
<feature type="compositionally biased region" description="Low complexity" evidence="3">
    <location>
        <begin position="680"/>
        <end position="691"/>
    </location>
</feature>
<feature type="domain" description="Disease resistance protein winged helix" evidence="5">
    <location>
        <begin position="337"/>
        <end position="413"/>
    </location>
</feature>